<feature type="region of interest" description="Disordered" evidence="1">
    <location>
        <begin position="1"/>
        <end position="287"/>
    </location>
</feature>
<organism evidence="2 3">
    <name type="scientific">Phialemonium atrogriseum</name>
    <dbReference type="NCBI Taxonomy" id="1093897"/>
    <lineage>
        <taxon>Eukaryota</taxon>
        <taxon>Fungi</taxon>
        <taxon>Dikarya</taxon>
        <taxon>Ascomycota</taxon>
        <taxon>Pezizomycotina</taxon>
        <taxon>Sordariomycetes</taxon>
        <taxon>Sordariomycetidae</taxon>
        <taxon>Cephalothecales</taxon>
        <taxon>Cephalothecaceae</taxon>
        <taxon>Phialemonium</taxon>
    </lineage>
</organism>
<evidence type="ECO:0000256" key="1">
    <source>
        <dbReference type="SAM" id="MobiDB-lite"/>
    </source>
</evidence>
<feature type="compositionally biased region" description="Basic and acidic residues" evidence="1">
    <location>
        <begin position="126"/>
        <end position="138"/>
    </location>
</feature>
<sequence length="364" mass="40627">MPSYGQQRSGYPPHVSFDIDHDRRSPSPRGRPSRSPVKDDRPRRPRSRPQSSHYDPPNKYYVPGDDGRLSRSPGTVDRPSRPQARRHSSHYDPRESYPISGDDGRPSRSPVKDDHPRRPTTRRHSSHYDPRDTYRTPGDDEFDNAYRPSRRHSSASRGRDVAPRKNSPDPRRHRTSLRSNHEQSSGEYRDYDYGQRRRQSNSHVSHINERRPLAPSSARSSSHPPPLRSATEPTPGRHSSRHYPPSTSASKSGASRRSSRRRPSRSSPSPSRSPSPSPEAKSGGAWMGAAKVAMEAGAMAALKMRHDPGEWMGTKGATVATAALGAAVVDAFMDKKFPNRKGGMRHTMAKTATQRALRHMVPGG</sequence>
<proteinExistence type="predicted"/>
<keyword evidence="3" id="KW-1185">Reference proteome</keyword>
<reference evidence="2" key="1">
    <citation type="submission" date="2023-06" db="EMBL/GenBank/DDBJ databases">
        <title>Genome-scale phylogeny and comparative genomics of the fungal order Sordariales.</title>
        <authorList>
            <consortium name="Lawrence Berkeley National Laboratory"/>
            <person name="Hensen N."/>
            <person name="Bonometti L."/>
            <person name="Westerberg I."/>
            <person name="Brannstrom I.O."/>
            <person name="Guillou S."/>
            <person name="Cros-Aarteil S."/>
            <person name="Calhoun S."/>
            <person name="Haridas S."/>
            <person name="Kuo A."/>
            <person name="Mondo S."/>
            <person name="Pangilinan J."/>
            <person name="Riley R."/>
            <person name="Labutti K."/>
            <person name="Andreopoulos B."/>
            <person name="Lipzen A."/>
            <person name="Chen C."/>
            <person name="Yanf M."/>
            <person name="Daum C."/>
            <person name="Ng V."/>
            <person name="Clum A."/>
            <person name="Steindorff A."/>
            <person name="Ohm R."/>
            <person name="Martin F."/>
            <person name="Silar P."/>
            <person name="Natvig D."/>
            <person name="Lalanne C."/>
            <person name="Gautier V."/>
            <person name="Ament-Velasquez S.L."/>
            <person name="Kruys A."/>
            <person name="Hutchinson M.I."/>
            <person name="Powell A.J."/>
            <person name="Barry K."/>
            <person name="Miller A.N."/>
            <person name="Grigoriev I.V."/>
            <person name="Debuchy R."/>
            <person name="Gladieux P."/>
            <person name="Thoren M.H."/>
            <person name="Johannesson H."/>
        </authorList>
    </citation>
    <scope>NUCLEOTIDE SEQUENCE</scope>
    <source>
        <strain evidence="2">8032-3</strain>
    </source>
</reference>
<name>A0AAJ0C727_9PEZI</name>
<evidence type="ECO:0000313" key="2">
    <source>
        <dbReference type="EMBL" id="KAK1771338.1"/>
    </source>
</evidence>
<feature type="compositionally biased region" description="Basic and acidic residues" evidence="1">
    <location>
        <begin position="102"/>
        <end position="117"/>
    </location>
</feature>
<gene>
    <name evidence="2" type="ORF">QBC33DRAFT_149769</name>
</gene>
<comment type="caution">
    <text evidence="2">The sequence shown here is derived from an EMBL/GenBank/DDBJ whole genome shotgun (WGS) entry which is preliminary data.</text>
</comment>
<dbReference type="Proteomes" id="UP001244011">
    <property type="component" value="Unassembled WGS sequence"/>
</dbReference>
<dbReference type="GeneID" id="85305344"/>
<dbReference type="RefSeq" id="XP_060287551.1">
    <property type="nucleotide sequence ID" value="XM_060422157.1"/>
</dbReference>
<feature type="compositionally biased region" description="Low complexity" evidence="1">
    <location>
        <begin position="213"/>
        <end position="222"/>
    </location>
</feature>
<feature type="compositionally biased region" description="Low complexity" evidence="1">
    <location>
        <begin position="244"/>
        <end position="256"/>
    </location>
</feature>
<evidence type="ECO:0000313" key="3">
    <source>
        <dbReference type="Proteomes" id="UP001244011"/>
    </source>
</evidence>
<dbReference type="EMBL" id="MU838998">
    <property type="protein sequence ID" value="KAK1771338.1"/>
    <property type="molecule type" value="Genomic_DNA"/>
</dbReference>
<dbReference type="AlphaFoldDB" id="A0AAJ0C727"/>
<accession>A0AAJ0C727</accession>
<protein>
    <submittedName>
        <fullName evidence="2">Uncharacterized protein</fullName>
    </submittedName>
</protein>
<feature type="compositionally biased region" description="Basic and acidic residues" evidence="1">
    <location>
        <begin position="157"/>
        <end position="170"/>
    </location>
</feature>